<comment type="caution">
    <text evidence="7">The sequence shown here is derived from an EMBL/GenBank/DDBJ whole genome shotgun (WGS) entry which is preliminary data.</text>
</comment>
<dbReference type="GO" id="GO:0009003">
    <property type="term" value="F:signal peptidase activity"/>
    <property type="evidence" value="ECO:0007669"/>
    <property type="project" value="UniProtKB-EC"/>
</dbReference>
<evidence type="ECO:0000259" key="6">
    <source>
        <dbReference type="Pfam" id="PF10502"/>
    </source>
</evidence>
<reference evidence="8" key="1">
    <citation type="submission" date="2017-09" db="EMBL/GenBank/DDBJ databases">
        <title>Depth-based differentiation of microbial function through sediment-hosted aquifers and enrichment of novel symbionts in the deep terrestrial subsurface.</title>
        <authorList>
            <person name="Probst A.J."/>
            <person name="Ladd B."/>
            <person name="Jarett J.K."/>
            <person name="Geller-Mcgrath D.E."/>
            <person name="Sieber C.M.K."/>
            <person name="Emerson J.B."/>
            <person name="Anantharaman K."/>
            <person name="Thomas B.C."/>
            <person name="Malmstrom R."/>
            <person name="Stieglmeier M."/>
            <person name="Klingl A."/>
            <person name="Woyke T."/>
            <person name="Ryan C.M."/>
            <person name="Banfield J.F."/>
        </authorList>
    </citation>
    <scope>NUCLEOTIDE SEQUENCE [LARGE SCALE GENOMIC DNA]</scope>
</reference>
<evidence type="ECO:0000256" key="2">
    <source>
        <dbReference type="ARBA" id="ARBA00009370"/>
    </source>
</evidence>
<keyword evidence="5" id="KW-0645">Protease</keyword>
<keyword evidence="5" id="KW-0812">Transmembrane</keyword>
<dbReference type="GO" id="GO:0016020">
    <property type="term" value="C:membrane"/>
    <property type="evidence" value="ECO:0007669"/>
    <property type="project" value="UniProtKB-SubCell"/>
</dbReference>
<dbReference type="CDD" id="cd06530">
    <property type="entry name" value="S26_SPase_I"/>
    <property type="match status" value="1"/>
</dbReference>
<feature type="transmembrane region" description="Helical" evidence="5">
    <location>
        <begin position="12"/>
        <end position="32"/>
    </location>
</feature>
<evidence type="ECO:0000256" key="1">
    <source>
        <dbReference type="ARBA" id="ARBA00000677"/>
    </source>
</evidence>
<dbReference type="AlphaFoldDB" id="A0A2M7U8L1"/>
<evidence type="ECO:0000256" key="3">
    <source>
        <dbReference type="ARBA" id="ARBA00013208"/>
    </source>
</evidence>
<evidence type="ECO:0000256" key="5">
    <source>
        <dbReference type="RuleBase" id="RU362042"/>
    </source>
</evidence>
<organism evidence="7 8">
    <name type="scientific">Candidatus Roizmanbacteria bacterium CG_4_10_14_0_2_um_filter_33_96</name>
    <dbReference type="NCBI Taxonomy" id="1974821"/>
    <lineage>
        <taxon>Bacteria</taxon>
        <taxon>Candidatus Roizmaniibacteriota</taxon>
    </lineage>
</organism>
<dbReference type="PRINTS" id="PR00727">
    <property type="entry name" value="LEADERPTASE"/>
</dbReference>
<evidence type="ECO:0000313" key="7">
    <source>
        <dbReference type="EMBL" id="PIZ67574.1"/>
    </source>
</evidence>
<name>A0A2M7U8L1_9BACT</name>
<dbReference type="InterPro" id="IPR019758">
    <property type="entry name" value="Pept_S26A_signal_pept_1_CS"/>
</dbReference>
<dbReference type="EC" id="3.4.21.89" evidence="3 5"/>
<sequence length="385" mass="44225">MSKRFNLNLNKVIHIVLILLLVPLSILISSFYESIDGKTTFKKTAQFFANDGSAFYMYPSLYWPVDKGGYDDGSKDPTVVDKMIFDVFDLRKGVNGGFGVQFIPFSAPYRFQLEKIFGSKQIVNFNYGDLVVFNKEVSKNDVRVFIQRVIAKDGDKVRFENGYLLVNGKRIDEPYLWKDQSTYSGIFYSQDKFIKSCEEITVPMNHLFVLGDNRIFSFDSTDFGTVSKSEILGYLPKDYQTILSKHWLKNNKINILKEEDTNELLTYINQIRQKKGRQNLTIFSDSNIPVNNYLKTAIENNNLSNTPKNPATQKALQEVLSKNPISITLIEGIYDLDTYKRYLYFEMENKNTQEANIDASKFAFSTYKTEINGCTKSGTIIATFK</sequence>
<comment type="similarity">
    <text evidence="2 5">Belongs to the peptidase S26 family.</text>
</comment>
<evidence type="ECO:0000256" key="4">
    <source>
        <dbReference type="ARBA" id="ARBA00022801"/>
    </source>
</evidence>
<dbReference type="InterPro" id="IPR019533">
    <property type="entry name" value="Peptidase_S26"/>
</dbReference>
<dbReference type="Pfam" id="PF10502">
    <property type="entry name" value="Peptidase_S26"/>
    <property type="match status" value="1"/>
</dbReference>
<comment type="catalytic activity">
    <reaction evidence="1 5">
        <text>Cleavage of hydrophobic, N-terminal signal or leader sequences from secreted and periplasmic proteins.</text>
        <dbReference type="EC" id="3.4.21.89"/>
    </reaction>
</comment>
<dbReference type="NCBIfam" id="TIGR02227">
    <property type="entry name" value="sigpep_I_bact"/>
    <property type="match status" value="1"/>
</dbReference>
<dbReference type="EMBL" id="PFOF01000049">
    <property type="protein sequence ID" value="PIZ67574.1"/>
    <property type="molecule type" value="Genomic_DNA"/>
</dbReference>
<dbReference type="Gene3D" id="2.10.109.10">
    <property type="entry name" value="Umud Fragment, subunit A"/>
    <property type="match status" value="1"/>
</dbReference>
<dbReference type="InterPro" id="IPR000223">
    <property type="entry name" value="Pept_S26A_signal_pept_1"/>
</dbReference>
<feature type="domain" description="Peptidase S26" evidence="6">
    <location>
        <begin position="120"/>
        <end position="233"/>
    </location>
</feature>
<accession>A0A2M7U8L1</accession>
<dbReference type="GO" id="GO:0006465">
    <property type="term" value="P:signal peptide processing"/>
    <property type="evidence" value="ECO:0007669"/>
    <property type="project" value="InterPro"/>
</dbReference>
<dbReference type="Proteomes" id="UP000229506">
    <property type="component" value="Unassembled WGS sequence"/>
</dbReference>
<keyword evidence="4 5" id="KW-0378">Hydrolase</keyword>
<gene>
    <name evidence="7" type="primary">lepB</name>
    <name evidence="7" type="ORF">COY12_01635</name>
</gene>
<dbReference type="PANTHER" id="PTHR43390:SF1">
    <property type="entry name" value="CHLOROPLAST PROCESSING PEPTIDASE"/>
    <property type="match status" value="1"/>
</dbReference>
<dbReference type="InterPro" id="IPR036286">
    <property type="entry name" value="LexA/Signal_pep-like_sf"/>
</dbReference>
<keyword evidence="5" id="KW-1133">Transmembrane helix</keyword>
<protein>
    <recommendedName>
        <fullName evidence="3 5">Signal peptidase I</fullName>
        <ecNumber evidence="3 5">3.4.21.89</ecNumber>
    </recommendedName>
</protein>
<proteinExistence type="inferred from homology"/>
<comment type="subcellular location">
    <subcellularLocation>
        <location evidence="5">Membrane</location>
        <topology evidence="5">Single-pass type II membrane protein</topology>
    </subcellularLocation>
</comment>
<dbReference type="PROSITE" id="PS00761">
    <property type="entry name" value="SPASE_I_3"/>
    <property type="match status" value="1"/>
</dbReference>
<dbReference type="PANTHER" id="PTHR43390">
    <property type="entry name" value="SIGNAL PEPTIDASE I"/>
    <property type="match status" value="1"/>
</dbReference>
<dbReference type="SUPFAM" id="SSF51306">
    <property type="entry name" value="LexA/Signal peptidase"/>
    <property type="match status" value="1"/>
</dbReference>
<dbReference type="GO" id="GO:0004252">
    <property type="term" value="F:serine-type endopeptidase activity"/>
    <property type="evidence" value="ECO:0007669"/>
    <property type="project" value="InterPro"/>
</dbReference>
<keyword evidence="5" id="KW-0472">Membrane</keyword>
<evidence type="ECO:0000313" key="8">
    <source>
        <dbReference type="Proteomes" id="UP000229506"/>
    </source>
</evidence>